<evidence type="ECO:0000313" key="1">
    <source>
        <dbReference type="EMBL" id="TWP49493.1"/>
    </source>
</evidence>
<evidence type="ECO:0000313" key="2">
    <source>
        <dbReference type="Proteomes" id="UP000316639"/>
    </source>
</evidence>
<keyword evidence="2" id="KW-1185">Reference proteome</keyword>
<organism evidence="1 2">
    <name type="scientific">Lentzea tibetensis</name>
    <dbReference type="NCBI Taxonomy" id="2591470"/>
    <lineage>
        <taxon>Bacteria</taxon>
        <taxon>Bacillati</taxon>
        <taxon>Actinomycetota</taxon>
        <taxon>Actinomycetes</taxon>
        <taxon>Pseudonocardiales</taxon>
        <taxon>Pseudonocardiaceae</taxon>
        <taxon>Lentzea</taxon>
    </lineage>
</organism>
<comment type="caution">
    <text evidence="1">The sequence shown here is derived from an EMBL/GenBank/DDBJ whole genome shotgun (WGS) entry which is preliminary data.</text>
</comment>
<protein>
    <submittedName>
        <fullName evidence="1">Uncharacterized protein</fullName>
    </submittedName>
</protein>
<sequence>MELVPLDDQPGVAEAALPTDEPAVHDLLARAAAAGLHTVVVTLDPDDSPALDLLRELRVETQTVDGRVVAELDSDPSGQLAHLRTLSVEDREAWLATYSRASDPNWWMHRLLVLNHHPEWTDLKAWLVDHHVKVFGRPPGRARRASTS</sequence>
<name>A0A563EPY9_9PSEU</name>
<reference evidence="1 2" key="1">
    <citation type="submission" date="2019-07" db="EMBL/GenBank/DDBJ databases">
        <title>Lentzea xizangensis sp. nov., isolated from Qinghai-Tibetan Plateau Soils.</title>
        <authorList>
            <person name="Huang J."/>
        </authorList>
    </citation>
    <scope>NUCLEOTIDE SEQUENCE [LARGE SCALE GENOMIC DNA]</scope>
    <source>
        <strain evidence="1 2">FXJ1.1311</strain>
    </source>
</reference>
<gene>
    <name evidence="1" type="ORF">FKR81_23390</name>
</gene>
<dbReference type="RefSeq" id="WP_146354382.1">
    <property type="nucleotide sequence ID" value="NZ_VOBR01000015.1"/>
</dbReference>
<dbReference type="AlphaFoldDB" id="A0A563EPY9"/>
<dbReference type="Proteomes" id="UP000316639">
    <property type="component" value="Unassembled WGS sequence"/>
</dbReference>
<dbReference type="OrthoDB" id="3686050at2"/>
<accession>A0A563EPY9</accession>
<dbReference type="EMBL" id="VOBR01000015">
    <property type="protein sequence ID" value="TWP49493.1"/>
    <property type="molecule type" value="Genomic_DNA"/>
</dbReference>
<proteinExistence type="predicted"/>